<evidence type="ECO:0000313" key="1">
    <source>
        <dbReference type="EMBL" id="ABO08130.1"/>
    </source>
</evidence>
<reference evidence="1" key="1">
    <citation type="submission" date="2007-02" db="EMBL/GenBank/DDBJ databases">
        <title>Complete sequence of Pyrobaculum calidifontis JCM 11548.</title>
        <authorList>
            <consortium name="US DOE Joint Genome Institute"/>
            <person name="Copeland A."/>
            <person name="Lucas S."/>
            <person name="Lapidus A."/>
            <person name="Barry K."/>
            <person name="Glavina del Rio T."/>
            <person name="Dalin E."/>
            <person name="Tice H."/>
            <person name="Pitluck S."/>
            <person name="Chain P."/>
            <person name="Malfatti S."/>
            <person name="Shin M."/>
            <person name="Vergez L."/>
            <person name="Schmutz J."/>
            <person name="Larimer F."/>
            <person name="Land M."/>
            <person name="Hauser L."/>
            <person name="Kyrpides N."/>
            <person name="Mikhailova N."/>
            <person name="Cozen A.E."/>
            <person name="Fitz-Gibbon S.T."/>
            <person name="House C.H."/>
            <person name="Saltikov C."/>
            <person name="Lowe T.M."/>
            <person name="Richardson P."/>
        </authorList>
    </citation>
    <scope>NUCLEOTIDE SEQUENCE [LARGE SCALE GENOMIC DNA]</scope>
    <source>
        <strain evidence="1">JCM 11548</strain>
    </source>
</reference>
<evidence type="ECO:0008006" key="3">
    <source>
        <dbReference type="Google" id="ProtNLM"/>
    </source>
</evidence>
<evidence type="ECO:0000313" key="2">
    <source>
        <dbReference type="Proteomes" id="UP000001431"/>
    </source>
</evidence>
<sequence>MASVYAIARLYGYVEEVGFRAWLSSDIAKALGVRVGEGVRLESKMGSSAARVVDVRDDVKAGVYLTLDVYMAVSGFRTVLVKRLPRVFEADAVALGVETQSPVEVDDVLSLVHLMVAYRVPVFSGFTGYLQTERSQWVKVVVKEVSPREPAYLSKETKILIR</sequence>
<keyword evidence="2" id="KW-1185">Reference proteome</keyword>
<accession>A3MU13</accession>
<dbReference type="eggNOG" id="arCOG05486">
    <property type="taxonomic scope" value="Archaea"/>
</dbReference>
<name>A3MU13_PYRCJ</name>
<dbReference type="Proteomes" id="UP000001431">
    <property type="component" value="Chromosome"/>
</dbReference>
<organism evidence="1 2">
    <name type="scientific">Pyrobaculum calidifontis (strain DSM 21063 / JCM 11548 / VA1)</name>
    <dbReference type="NCBI Taxonomy" id="410359"/>
    <lineage>
        <taxon>Archaea</taxon>
        <taxon>Thermoproteota</taxon>
        <taxon>Thermoprotei</taxon>
        <taxon>Thermoproteales</taxon>
        <taxon>Thermoproteaceae</taxon>
        <taxon>Pyrobaculum</taxon>
    </lineage>
</organism>
<gene>
    <name evidence="1" type="ordered locus">Pcal_0704</name>
</gene>
<dbReference type="EMBL" id="CP000561">
    <property type="protein sequence ID" value="ABO08130.1"/>
    <property type="molecule type" value="Genomic_DNA"/>
</dbReference>
<protein>
    <recommendedName>
        <fullName evidence="3">Molybdopterin-binding protein</fullName>
    </recommendedName>
</protein>
<dbReference type="HOGENOM" id="CLU_1631711_0_0_2"/>
<proteinExistence type="predicted"/>
<dbReference type="AlphaFoldDB" id="A3MU13"/>
<dbReference type="KEGG" id="pcl:Pcal_0704"/>